<keyword evidence="7" id="KW-1185">Reference proteome</keyword>
<evidence type="ECO:0000256" key="4">
    <source>
        <dbReference type="ARBA" id="ARBA00023163"/>
    </source>
</evidence>
<dbReference type="Gene3D" id="3.40.190.10">
    <property type="entry name" value="Periplasmic binding protein-like II"/>
    <property type="match status" value="2"/>
</dbReference>
<dbReference type="PROSITE" id="PS50931">
    <property type="entry name" value="HTH_LYSR"/>
    <property type="match status" value="1"/>
</dbReference>
<feature type="domain" description="HTH lysR-type" evidence="5">
    <location>
        <begin position="9"/>
        <end position="66"/>
    </location>
</feature>
<dbReference type="InterPro" id="IPR005119">
    <property type="entry name" value="LysR_subst-bd"/>
</dbReference>
<dbReference type="SUPFAM" id="SSF53850">
    <property type="entry name" value="Periplasmic binding protein-like II"/>
    <property type="match status" value="1"/>
</dbReference>
<keyword evidence="2" id="KW-0805">Transcription regulation</keyword>
<comment type="similarity">
    <text evidence="1">Belongs to the LysR transcriptional regulatory family.</text>
</comment>
<dbReference type="RefSeq" id="WP_084081513.1">
    <property type="nucleotide sequence ID" value="NZ_CAJTBZ010000013.1"/>
</dbReference>
<sequence length="321" mass="36614">MGVKNLEQLTLGDLQFLMALERAGGITKAGETMNLSPSTASRTLKRIREILGDSCFLNVKDGLVATEYFFKIKPVIQDILERMQGLNPEGFSPEKCRRCFRISSMMAEVSRIIGGIVPTFLQQAPFASIHLAHHDNEFEQVLSGNVDFAILTRVGLPPDIHYLDLYPIERVVLFRKGHPLSKLGRPLKTYDLQMYDRASISTGRHNHWAGPDQSIFPFEKFRERTRLTTTRFNVVWEALEKTDLISICGYRAAEIAVKANDLEFLPLPSEIAEPNIWNSLIWGERAHQDEGCIWLRKIFAEWGQADTKRVQKLVNSQGYRH</sequence>
<accession>A0A227KEF0</accession>
<dbReference type="InterPro" id="IPR036390">
    <property type="entry name" value="WH_DNA-bd_sf"/>
</dbReference>
<reference evidence="7" key="1">
    <citation type="submission" date="2017-05" db="EMBL/GenBank/DDBJ databases">
        <title>Improved OligoMM genomes.</title>
        <authorList>
            <person name="Garzetti D."/>
        </authorList>
    </citation>
    <scope>NUCLEOTIDE SEQUENCE [LARGE SCALE GENOMIC DNA]</scope>
    <source>
        <strain evidence="7">YL45</strain>
    </source>
</reference>
<dbReference type="Proteomes" id="UP000214610">
    <property type="component" value="Unassembled WGS sequence"/>
</dbReference>
<dbReference type="Pfam" id="PF00126">
    <property type="entry name" value="HTH_1"/>
    <property type="match status" value="1"/>
</dbReference>
<evidence type="ECO:0000313" key="6">
    <source>
        <dbReference type="EMBL" id="OXE46003.1"/>
    </source>
</evidence>
<dbReference type="InterPro" id="IPR000847">
    <property type="entry name" value="LysR_HTH_N"/>
</dbReference>
<proteinExistence type="inferred from homology"/>
<dbReference type="GO" id="GO:0003700">
    <property type="term" value="F:DNA-binding transcription factor activity"/>
    <property type="evidence" value="ECO:0007669"/>
    <property type="project" value="InterPro"/>
</dbReference>
<dbReference type="EMBL" id="NHMP01000006">
    <property type="protein sequence ID" value="OXE46003.1"/>
    <property type="molecule type" value="Genomic_DNA"/>
</dbReference>
<evidence type="ECO:0000259" key="5">
    <source>
        <dbReference type="PROSITE" id="PS50931"/>
    </source>
</evidence>
<evidence type="ECO:0000256" key="3">
    <source>
        <dbReference type="ARBA" id="ARBA00023125"/>
    </source>
</evidence>
<keyword evidence="3" id="KW-0238">DNA-binding</keyword>
<evidence type="ECO:0000256" key="1">
    <source>
        <dbReference type="ARBA" id="ARBA00009437"/>
    </source>
</evidence>
<organism evidence="6 7">
    <name type="scientific">Turicimonas muris</name>
    <dbReference type="NCBI Taxonomy" id="1796652"/>
    <lineage>
        <taxon>Bacteria</taxon>
        <taxon>Pseudomonadati</taxon>
        <taxon>Pseudomonadota</taxon>
        <taxon>Betaproteobacteria</taxon>
        <taxon>Burkholderiales</taxon>
        <taxon>Sutterellaceae</taxon>
        <taxon>Turicimonas</taxon>
    </lineage>
</organism>
<gene>
    <name evidence="6" type="ORF">ADH67_09780</name>
</gene>
<dbReference type="GO" id="GO:0003677">
    <property type="term" value="F:DNA binding"/>
    <property type="evidence" value="ECO:0007669"/>
    <property type="project" value="UniProtKB-KW"/>
</dbReference>
<dbReference type="SUPFAM" id="SSF46785">
    <property type="entry name" value="Winged helix' DNA-binding domain"/>
    <property type="match status" value="1"/>
</dbReference>
<comment type="caution">
    <text evidence="6">The sequence shown here is derived from an EMBL/GenBank/DDBJ whole genome shotgun (WGS) entry which is preliminary data.</text>
</comment>
<dbReference type="GeneID" id="78361975"/>
<dbReference type="InterPro" id="IPR036388">
    <property type="entry name" value="WH-like_DNA-bd_sf"/>
</dbReference>
<protein>
    <submittedName>
        <fullName evidence="6">LysR family transcriptional regulator</fullName>
    </submittedName>
</protein>
<name>A0A227KEF0_9BURK</name>
<keyword evidence="4" id="KW-0804">Transcription</keyword>
<dbReference type="PANTHER" id="PTHR30118:SF7">
    <property type="entry name" value="TRANSCRIPTIONAL REGULATOR LYSR FAMILY"/>
    <property type="match status" value="1"/>
</dbReference>
<evidence type="ECO:0000256" key="2">
    <source>
        <dbReference type="ARBA" id="ARBA00023015"/>
    </source>
</evidence>
<dbReference type="InterPro" id="IPR050389">
    <property type="entry name" value="LysR-type_TF"/>
</dbReference>
<dbReference type="Pfam" id="PF03466">
    <property type="entry name" value="LysR_substrate"/>
    <property type="match status" value="1"/>
</dbReference>
<evidence type="ECO:0000313" key="7">
    <source>
        <dbReference type="Proteomes" id="UP000214610"/>
    </source>
</evidence>
<dbReference type="AlphaFoldDB" id="A0A227KEF0"/>
<dbReference type="PANTHER" id="PTHR30118">
    <property type="entry name" value="HTH-TYPE TRANSCRIPTIONAL REGULATOR LEUO-RELATED"/>
    <property type="match status" value="1"/>
</dbReference>
<dbReference type="Gene3D" id="1.10.10.10">
    <property type="entry name" value="Winged helix-like DNA-binding domain superfamily/Winged helix DNA-binding domain"/>
    <property type="match status" value="1"/>
</dbReference>